<reference evidence="3 4" key="1">
    <citation type="submission" date="2019-09" db="EMBL/GenBank/DDBJ databases">
        <title>Genome sequence and assembly of Taibaiella sp.</title>
        <authorList>
            <person name="Chhetri G."/>
        </authorList>
    </citation>
    <scope>NUCLEOTIDE SEQUENCE [LARGE SCALE GENOMIC DNA]</scope>
    <source>
        <strain evidence="3 4">KVB11</strain>
    </source>
</reference>
<dbReference type="PANTHER" id="PTHR21043">
    <property type="entry name" value="IOJAP SUPERFAMILY ORTHOLOG"/>
    <property type="match status" value="1"/>
</dbReference>
<keyword evidence="2" id="KW-0963">Cytoplasm</keyword>
<dbReference type="NCBIfam" id="TIGR00090">
    <property type="entry name" value="rsfS_iojap_ybeB"/>
    <property type="match status" value="1"/>
</dbReference>
<dbReference type="GO" id="GO:0090071">
    <property type="term" value="P:negative regulation of ribosome biogenesis"/>
    <property type="evidence" value="ECO:0007669"/>
    <property type="project" value="UniProtKB-UniRule"/>
</dbReference>
<name>A0A5M6CJE2_9BACT</name>
<dbReference type="InterPro" id="IPR004394">
    <property type="entry name" value="Iojap/RsfS/C7orf30"/>
</dbReference>
<proteinExistence type="inferred from homology"/>
<dbReference type="InterPro" id="IPR043519">
    <property type="entry name" value="NT_sf"/>
</dbReference>
<dbReference type="Gene3D" id="3.30.460.10">
    <property type="entry name" value="Beta Polymerase, domain 2"/>
    <property type="match status" value="1"/>
</dbReference>
<evidence type="ECO:0000256" key="2">
    <source>
        <dbReference type="HAMAP-Rule" id="MF_01477"/>
    </source>
</evidence>
<protein>
    <recommendedName>
        <fullName evidence="2">Ribosomal silencing factor RsfS</fullName>
    </recommendedName>
</protein>
<dbReference type="Pfam" id="PF02410">
    <property type="entry name" value="RsfS"/>
    <property type="match status" value="1"/>
</dbReference>
<dbReference type="GO" id="GO:0017148">
    <property type="term" value="P:negative regulation of translation"/>
    <property type="evidence" value="ECO:0007669"/>
    <property type="project" value="UniProtKB-UniRule"/>
</dbReference>
<keyword evidence="4" id="KW-1185">Reference proteome</keyword>
<comment type="subcellular location">
    <subcellularLocation>
        <location evidence="2">Cytoplasm</location>
    </subcellularLocation>
</comment>
<dbReference type="GO" id="GO:0005737">
    <property type="term" value="C:cytoplasm"/>
    <property type="evidence" value="ECO:0007669"/>
    <property type="project" value="UniProtKB-SubCell"/>
</dbReference>
<dbReference type="GO" id="GO:0042256">
    <property type="term" value="P:cytosolic ribosome assembly"/>
    <property type="evidence" value="ECO:0007669"/>
    <property type="project" value="UniProtKB-UniRule"/>
</dbReference>
<accession>A0A5M6CJE2</accession>
<evidence type="ECO:0000313" key="3">
    <source>
        <dbReference type="EMBL" id="KAA5535156.1"/>
    </source>
</evidence>
<comment type="function">
    <text evidence="2">Functions as a ribosomal silencing factor. Interacts with ribosomal protein uL14 (rplN), blocking formation of intersubunit bridge B8. Prevents association of the 30S and 50S ribosomal subunits and the formation of functional ribosomes, thus repressing translation.</text>
</comment>
<gene>
    <name evidence="2 3" type="primary">rsfS</name>
    <name evidence="3" type="ORF">F0919_08740</name>
</gene>
<sequence>MKSRTKSEVRVSRDSSLFQTILKAIHDKKGENVVSLDLRKIDEAVADFFILCEAQSHIQINSIASNIEEEVRLQCDEKPYHVENGQLWTLVDYVNIVVHVFQRDERKFYDLEGLWMDAEKMEHPAS</sequence>
<dbReference type="Proteomes" id="UP000323632">
    <property type="component" value="Unassembled WGS sequence"/>
</dbReference>
<dbReference type="EMBL" id="VWSH01000002">
    <property type="protein sequence ID" value="KAA5535156.1"/>
    <property type="molecule type" value="Genomic_DNA"/>
</dbReference>
<keyword evidence="2" id="KW-0810">Translation regulation</keyword>
<dbReference type="AlphaFoldDB" id="A0A5M6CJE2"/>
<evidence type="ECO:0000256" key="1">
    <source>
        <dbReference type="ARBA" id="ARBA00010574"/>
    </source>
</evidence>
<organism evidence="3 4">
    <name type="scientific">Taibaiella lutea</name>
    <dbReference type="NCBI Taxonomy" id="2608001"/>
    <lineage>
        <taxon>Bacteria</taxon>
        <taxon>Pseudomonadati</taxon>
        <taxon>Bacteroidota</taxon>
        <taxon>Chitinophagia</taxon>
        <taxon>Chitinophagales</taxon>
        <taxon>Chitinophagaceae</taxon>
        <taxon>Taibaiella</taxon>
    </lineage>
</organism>
<dbReference type="HAMAP" id="MF_01477">
    <property type="entry name" value="Iojap_RsfS"/>
    <property type="match status" value="1"/>
</dbReference>
<comment type="similarity">
    <text evidence="1 2">Belongs to the Iojap/RsfS family.</text>
</comment>
<dbReference type="PANTHER" id="PTHR21043:SF0">
    <property type="entry name" value="MITOCHONDRIAL ASSEMBLY OF RIBOSOMAL LARGE SUBUNIT PROTEIN 1"/>
    <property type="match status" value="1"/>
</dbReference>
<dbReference type="GO" id="GO:0043023">
    <property type="term" value="F:ribosomal large subunit binding"/>
    <property type="evidence" value="ECO:0007669"/>
    <property type="project" value="TreeGrafter"/>
</dbReference>
<dbReference type="SUPFAM" id="SSF81301">
    <property type="entry name" value="Nucleotidyltransferase"/>
    <property type="match status" value="1"/>
</dbReference>
<evidence type="ECO:0000313" key="4">
    <source>
        <dbReference type="Proteomes" id="UP000323632"/>
    </source>
</evidence>
<keyword evidence="2" id="KW-0678">Repressor</keyword>
<comment type="caution">
    <text evidence="3">The sequence shown here is derived from an EMBL/GenBank/DDBJ whole genome shotgun (WGS) entry which is preliminary data.</text>
</comment>
<comment type="subunit">
    <text evidence="2">Interacts with ribosomal protein uL14 (rplN).</text>
</comment>